<evidence type="ECO:0000256" key="1">
    <source>
        <dbReference type="SAM" id="MobiDB-lite"/>
    </source>
</evidence>
<reference evidence="2 3" key="1">
    <citation type="submission" date="2021-06" db="EMBL/GenBank/DDBJ databases">
        <authorList>
            <person name="Kallberg Y."/>
            <person name="Tangrot J."/>
            <person name="Rosling A."/>
        </authorList>
    </citation>
    <scope>NUCLEOTIDE SEQUENCE [LARGE SCALE GENOMIC DNA]</scope>
    <source>
        <strain evidence="2 3">120-4 pot B 10/14</strain>
    </source>
</reference>
<organism evidence="2 3">
    <name type="scientific">Gigaspora margarita</name>
    <dbReference type="NCBI Taxonomy" id="4874"/>
    <lineage>
        <taxon>Eukaryota</taxon>
        <taxon>Fungi</taxon>
        <taxon>Fungi incertae sedis</taxon>
        <taxon>Mucoromycota</taxon>
        <taxon>Glomeromycotina</taxon>
        <taxon>Glomeromycetes</taxon>
        <taxon>Diversisporales</taxon>
        <taxon>Gigasporaceae</taxon>
        <taxon>Gigaspora</taxon>
    </lineage>
</organism>
<dbReference type="InterPro" id="IPR051884">
    <property type="entry name" value="Bis(5'-adenosyl)-TPase_reg"/>
</dbReference>
<dbReference type="SUPFAM" id="SSF54197">
    <property type="entry name" value="HIT-like"/>
    <property type="match status" value="1"/>
</dbReference>
<gene>
    <name evidence="2" type="ORF">GMARGA_LOCUS4860</name>
</gene>
<comment type="caution">
    <text evidence="2">The sequence shown here is derived from an EMBL/GenBank/DDBJ whole genome shotgun (WGS) entry which is preliminary data.</text>
</comment>
<dbReference type="EMBL" id="CAJVQB010001973">
    <property type="protein sequence ID" value="CAG8557632.1"/>
    <property type="molecule type" value="Genomic_DNA"/>
</dbReference>
<dbReference type="Gene3D" id="3.30.428.10">
    <property type="entry name" value="HIT-like"/>
    <property type="match status" value="1"/>
</dbReference>
<evidence type="ECO:0000313" key="2">
    <source>
        <dbReference type="EMBL" id="CAG8557632.1"/>
    </source>
</evidence>
<accession>A0ABN7UBS0</accession>
<evidence type="ECO:0000313" key="3">
    <source>
        <dbReference type="Proteomes" id="UP000789901"/>
    </source>
</evidence>
<keyword evidence="3" id="KW-1185">Reference proteome</keyword>
<dbReference type="InterPro" id="IPR036265">
    <property type="entry name" value="HIT-like_sf"/>
</dbReference>
<feature type="region of interest" description="Disordered" evidence="1">
    <location>
        <begin position="48"/>
        <end position="95"/>
    </location>
</feature>
<dbReference type="PANTHER" id="PTHR46243">
    <property type="entry name" value="BIS(5'-ADENOSYL)-TRIPHOSPHATASE"/>
    <property type="match status" value="1"/>
</dbReference>
<dbReference type="PANTHER" id="PTHR46243:SF1">
    <property type="entry name" value="BIS(5'-ADENOSYL)-TRIPHOSPHATASE"/>
    <property type="match status" value="1"/>
</dbReference>
<protein>
    <submittedName>
        <fullName evidence="2">8432_t:CDS:1</fullName>
    </submittedName>
</protein>
<proteinExistence type="predicted"/>
<feature type="compositionally biased region" description="Polar residues" evidence="1">
    <location>
        <begin position="73"/>
        <end position="91"/>
    </location>
</feature>
<dbReference type="Proteomes" id="UP000789901">
    <property type="component" value="Unassembled WGS sequence"/>
</dbReference>
<sequence length="159" mass="18090">MVLQGSPVQLMQQPLSVRKKGHPIPMAQPLVMHTSENTKSSKEKIGSINDFNNEAQYERPLSAKKMSVKKYDSTNTGTNREPSTNDTTTIQPLPARKMSVPHCHVHLIPRKASDYANNDDIYKDIEKSSKVDNEEKLSRSLEEMAKEAKFLRQFFKDSK</sequence>
<name>A0ABN7UBS0_GIGMA</name>